<keyword evidence="2" id="KW-1185">Reference proteome</keyword>
<accession>A0ABT7YHH7</accession>
<dbReference type="EMBL" id="JAUEPH010000021">
    <property type="protein sequence ID" value="MDN3205981.1"/>
    <property type="molecule type" value="Genomic_DNA"/>
</dbReference>
<reference evidence="1" key="1">
    <citation type="submission" date="2023-06" db="EMBL/GenBank/DDBJ databases">
        <title>Robiginitalea aurantiacus sp. nov. and Algoriphagus sediminis sp. nov., isolated from coastal sediment.</title>
        <authorList>
            <person name="Zhou Z.Y."/>
            <person name="An J."/>
            <person name="Jia Y.W."/>
            <person name="Du Z.J."/>
        </authorList>
    </citation>
    <scope>NUCLEOTIDE SEQUENCE</scope>
    <source>
        <strain evidence="1">C2-7</strain>
    </source>
</reference>
<dbReference type="RefSeq" id="WP_290003151.1">
    <property type="nucleotide sequence ID" value="NZ_JAUEPH010000021.1"/>
</dbReference>
<sequence>TVQKDGICISEPTEVTVNPQPETPAAPTVEVIQPTCEVATGEITFAADQGVEYAFENTFANPLVPNNGIITVSGLAAGSSGTVFARTIDTDCVVSTNYSIGDQPPTPVLEVMDAEPECGVSEVDLLDLISGGSTQSPTATFTFFELDGQTITPLQSSIVTESGTYRIRSSIGECFVERDVNVTIANCELLIDKTVEAVDAANDGILNAAGDIIDYEITV</sequence>
<feature type="non-terminal residue" evidence="1">
    <location>
        <position position="1"/>
    </location>
</feature>
<evidence type="ECO:0008006" key="3">
    <source>
        <dbReference type="Google" id="ProtNLM"/>
    </source>
</evidence>
<comment type="caution">
    <text evidence="1">The sequence shown here is derived from an EMBL/GenBank/DDBJ whole genome shotgun (WGS) entry which is preliminary data.</text>
</comment>
<name>A0ABT7YHH7_9BACT</name>
<organism evidence="1 2">
    <name type="scientific">Algoriphagus sediminis</name>
    <dbReference type="NCBI Taxonomy" id="3057113"/>
    <lineage>
        <taxon>Bacteria</taxon>
        <taxon>Pseudomonadati</taxon>
        <taxon>Bacteroidota</taxon>
        <taxon>Cytophagia</taxon>
        <taxon>Cytophagales</taxon>
        <taxon>Cyclobacteriaceae</taxon>
        <taxon>Algoriphagus</taxon>
    </lineage>
</organism>
<gene>
    <name evidence="1" type="ORF">QVH07_17650</name>
</gene>
<feature type="non-terminal residue" evidence="1">
    <location>
        <position position="219"/>
    </location>
</feature>
<protein>
    <recommendedName>
        <fullName evidence="3">Gliding motility-associated C-terminal domain-containing protein</fullName>
    </recommendedName>
</protein>
<dbReference type="Proteomes" id="UP001171916">
    <property type="component" value="Unassembled WGS sequence"/>
</dbReference>
<evidence type="ECO:0000313" key="2">
    <source>
        <dbReference type="Proteomes" id="UP001171916"/>
    </source>
</evidence>
<proteinExistence type="predicted"/>
<evidence type="ECO:0000313" key="1">
    <source>
        <dbReference type="EMBL" id="MDN3205981.1"/>
    </source>
</evidence>